<dbReference type="AlphaFoldDB" id="A0A482TU30"/>
<dbReference type="Pfam" id="PF09674">
    <property type="entry name" value="DUF2400"/>
    <property type="match status" value="1"/>
</dbReference>
<dbReference type="NCBIfam" id="TIGR02757">
    <property type="entry name" value="TIGR02757 family protein"/>
    <property type="match status" value="1"/>
</dbReference>
<dbReference type="EMBL" id="QNVY02000005">
    <property type="protein sequence ID" value="RYJ51016.1"/>
    <property type="molecule type" value="Genomic_DNA"/>
</dbReference>
<reference evidence="1 2" key="1">
    <citation type="submission" date="2019-01" db="EMBL/GenBank/DDBJ databases">
        <title>Flavobacterium sp. nov. isolated from arctic soil.</title>
        <authorList>
            <person name="Kim D.-U."/>
        </authorList>
    </citation>
    <scope>NUCLEOTIDE SEQUENCE [LARGE SCALE GENOMIC DNA]</scope>
    <source>
        <strain evidence="1 2">Kopri-42</strain>
    </source>
</reference>
<dbReference type="OrthoDB" id="9773332at2"/>
<name>A0A482TU30_9FLAO</name>
<proteinExistence type="predicted"/>
<evidence type="ECO:0000313" key="2">
    <source>
        <dbReference type="Proteomes" id="UP000253235"/>
    </source>
</evidence>
<keyword evidence="2" id="KW-1185">Reference proteome</keyword>
<protein>
    <submittedName>
        <fullName evidence="1">TIGR02757 family protein</fullName>
    </submittedName>
</protein>
<dbReference type="InterPro" id="IPR014127">
    <property type="entry name" value="CHP02757"/>
</dbReference>
<gene>
    <name evidence="1" type="ORF">DR871_013905</name>
</gene>
<comment type="caution">
    <text evidence="1">The sequence shown here is derived from an EMBL/GenBank/DDBJ whole genome shotgun (WGS) entry which is preliminary data.</text>
</comment>
<organism evidence="1 2">
    <name type="scientific">Flavobacterium petrolei</name>
    <dbReference type="NCBI Taxonomy" id="2259594"/>
    <lineage>
        <taxon>Bacteria</taxon>
        <taxon>Pseudomonadati</taxon>
        <taxon>Bacteroidota</taxon>
        <taxon>Flavobacteriia</taxon>
        <taxon>Flavobacteriales</taxon>
        <taxon>Flavobacteriaceae</taxon>
        <taxon>Flavobacterium</taxon>
    </lineage>
</organism>
<dbReference type="Proteomes" id="UP000253235">
    <property type="component" value="Unassembled WGS sequence"/>
</dbReference>
<accession>A0A482TU30</accession>
<dbReference type="RefSeq" id="WP_113666800.1">
    <property type="nucleotide sequence ID" value="NZ_QNVY02000005.1"/>
</dbReference>
<sequence>MIELSKEELKDFLDSKVLQYNTFDFIEPDPISVPHRYSLKEDIEIAGFLASSIAWGNRKMITKNGHRMMDLLGNSPYDFVMSHEDYQLERLNGFVHRTFNAEDFNHFIKALKHIYTNKGGLQQIFVNNQTDTSLQPAIHALNEAFFEIPHLNRTRKHVADPNKGSVAKRINMCLRWFIRNDNMGVDLGIWDNISPSKLSCPLDVHSGNVARKLGLLTRKQNDGKALQELDNSLRLLDQNDPVKYDFALFGLGIFEGF</sequence>
<evidence type="ECO:0000313" key="1">
    <source>
        <dbReference type="EMBL" id="RYJ51016.1"/>
    </source>
</evidence>